<keyword evidence="2" id="KW-1185">Reference proteome</keyword>
<evidence type="ECO:0000313" key="2">
    <source>
        <dbReference type="Proteomes" id="UP000198990"/>
    </source>
</evidence>
<sequence length="231" mass="25706">MKKATYIFCTLAILVLSSFRTNLECEYANSNMGFAKSQISAGLLTDDINQARFYAYKAVNALEKSKNQLEVCGCTFAKASMYENLNALVLATKSTTLEGTKTYLDESIELINNTIFVLNSHESHKSTYANDVLSMNTNTATKTVINTKDSKTLSLNEKIDLSLAKYTISLEKVVATVNCKEAKAFAQRIFDECENQLLKPNLSEGSKYYSLRTKEITENAINKIGDCSDKK</sequence>
<dbReference type="EMBL" id="FNZN01000003">
    <property type="protein sequence ID" value="SEL30920.1"/>
    <property type="molecule type" value="Genomic_DNA"/>
</dbReference>
<name>A0A1H7P4U7_9FLAO</name>
<protein>
    <submittedName>
        <fullName evidence="1">Uncharacterized protein</fullName>
    </submittedName>
</protein>
<dbReference type="OrthoDB" id="1427740at2"/>
<accession>A0A1H7P4U7</accession>
<dbReference type="Proteomes" id="UP000198990">
    <property type="component" value="Unassembled WGS sequence"/>
</dbReference>
<organism evidence="1 2">
    <name type="scientific">Maribacter orientalis</name>
    <dbReference type="NCBI Taxonomy" id="228957"/>
    <lineage>
        <taxon>Bacteria</taxon>
        <taxon>Pseudomonadati</taxon>
        <taxon>Bacteroidota</taxon>
        <taxon>Flavobacteriia</taxon>
        <taxon>Flavobacteriales</taxon>
        <taxon>Flavobacteriaceae</taxon>
        <taxon>Maribacter</taxon>
    </lineage>
</organism>
<proteinExistence type="predicted"/>
<dbReference type="AlphaFoldDB" id="A0A1H7P4U7"/>
<dbReference type="STRING" id="228957.SAMN04488008_103362"/>
<evidence type="ECO:0000313" key="1">
    <source>
        <dbReference type="EMBL" id="SEL30920.1"/>
    </source>
</evidence>
<gene>
    <name evidence="1" type="ORF">SAMN04488008_103362</name>
</gene>
<dbReference type="RefSeq" id="WP_091622751.1">
    <property type="nucleotide sequence ID" value="NZ_FNZN01000003.1"/>
</dbReference>
<reference evidence="2" key="1">
    <citation type="submission" date="2016-10" db="EMBL/GenBank/DDBJ databases">
        <authorList>
            <person name="Varghese N."/>
            <person name="Submissions S."/>
        </authorList>
    </citation>
    <scope>NUCLEOTIDE SEQUENCE [LARGE SCALE GENOMIC DNA]</scope>
    <source>
        <strain evidence="2">DSM 16471</strain>
    </source>
</reference>